<feature type="transmembrane region" description="Helical" evidence="5">
    <location>
        <begin position="79"/>
        <end position="100"/>
    </location>
</feature>
<evidence type="ECO:0000256" key="2">
    <source>
        <dbReference type="ARBA" id="ARBA00022692"/>
    </source>
</evidence>
<evidence type="ECO:0000256" key="5">
    <source>
        <dbReference type="SAM" id="Phobius"/>
    </source>
</evidence>
<dbReference type="NCBIfam" id="NF001325">
    <property type="entry name" value="PRK00259.1-3"/>
    <property type="match status" value="1"/>
</dbReference>
<organism evidence="6">
    <name type="scientific">hydrothermal vent metagenome</name>
    <dbReference type="NCBI Taxonomy" id="652676"/>
    <lineage>
        <taxon>unclassified sequences</taxon>
        <taxon>metagenomes</taxon>
        <taxon>ecological metagenomes</taxon>
    </lineage>
</organism>
<dbReference type="GO" id="GO:0005886">
    <property type="term" value="C:plasma membrane"/>
    <property type="evidence" value="ECO:0007669"/>
    <property type="project" value="TreeGrafter"/>
</dbReference>
<keyword evidence="2 5" id="KW-0812">Transmembrane</keyword>
<keyword evidence="1" id="KW-1003">Cell membrane</keyword>
<feature type="transmembrane region" description="Helical" evidence="5">
    <location>
        <begin position="121"/>
        <end position="143"/>
    </location>
</feature>
<gene>
    <name evidence="6" type="ORF">MNBD_GAMMA23-971</name>
</gene>
<feature type="transmembrane region" description="Helical" evidence="5">
    <location>
        <begin position="27"/>
        <end position="47"/>
    </location>
</feature>
<sequence>MKFLFDFFPVVLFFIIFKSYENQVDGMIAATAALMAATFMQIAYNWLRHKKIEKMHIITLVLVIIFGGATIYFKEPQFLIWKVTIANWLFAIVFYASHFIGNKTPIVKRMMQANISMPDSAWQRLSLSWVLFFVLTGIINLLVAHFFDFDTWVDFKLFGILGLTLAFVVVQGVFLTKYINEEDTKTKSNATEPAPTKSIQGRGK</sequence>
<dbReference type="PANTHER" id="PTHR36917">
    <property type="entry name" value="INTRACELLULAR SEPTATION PROTEIN A-RELATED"/>
    <property type="match status" value="1"/>
</dbReference>
<evidence type="ECO:0000256" key="4">
    <source>
        <dbReference type="ARBA" id="ARBA00023136"/>
    </source>
</evidence>
<proteinExistence type="inferred from homology"/>
<dbReference type="EMBL" id="UOFT01000045">
    <property type="protein sequence ID" value="VAW95338.1"/>
    <property type="molecule type" value="Genomic_DNA"/>
</dbReference>
<dbReference type="Pfam" id="PF04279">
    <property type="entry name" value="IspA"/>
    <property type="match status" value="1"/>
</dbReference>
<feature type="transmembrane region" description="Helical" evidence="5">
    <location>
        <begin position="155"/>
        <end position="175"/>
    </location>
</feature>
<dbReference type="NCBIfam" id="TIGR00997">
    <property type="entry name" value="ispZ"/>
    <property type="match status" value="1"/>
</dbReference>
<keyword evidence="3 5" id="KW-1133">Transmembrane helix</keyword>
<dbReference type="PANTHER" id="PTHR36917:SF1">
    <property type="entry name" value="INNER MEMBRANE-SPANNING PROTEIN YCIB"/>
    <property type="match status" value="1"/>
</dbReference>
<dbReference type="InterPro" id="IPR006008">
    <property type="entry name" value="YciB"/>
</dbReference>
<dbReference type="AlphaFoldDB" id="A0A3B0ZPE5"/>
<reference evidence="6" key="1">
    <citation type="submission" date="2018-06" db="EMBL/GenBank/DDBJ databases">
        <authorList>
            <person name="Zhirakovskaya E."/>
        </authorList>
    </citation>
    <scope>NUCLEOTIDE SEQUENCE</scope>
</reference>
<evidence type="ECO:0000256" key="3">
    <source>
        <dbReference type="ARBA" id="ARBA00022989"/>
    </source>
</evidence>
<accession>A0A3B0ZPE5</accession>
<dbReference type="HAMAP" id="MF_00189">
    <property type="entry name" value="YciB"/>
    <property type="match status" value="1"/>
</dbReference>
<evidence type="ECO:0000256" key="1">
    <source>
        <dbReference type="ARBA" id="ARBA00022475"/>
    </source>
</evidence>
<protein>
    <submittedName>
        <fullName evidence="6">Intracellular septation protein IspA</fullName>
    </submittedName>
</protein>
<keyword evidence="4 5" id="KW-0472">Membrane</keyword>
<evidence type="ECO:0000313" key="6">
    <source>
        <dbReference type="EMBL" id="VAW95338.1"/>
    </source>
</evidence>
<feature type="transmembrane region" description="Helical" evidence="5">
    <location>
        <begin position="54"/>
        <end position="73"/>
    </location>
</feature>
<name>A0A3B0ZPE5_9ZZZZ</name>